<evidence type="ECO:0000256" key="4">
    <source>
        <dbReference type="ARBA" id="ARBA00022729"/>
    </source>
</evidence>
<evidence type="ECO:0000256" key="7">
    <source>
        <dbReference type="ARBA" id="ARBA00023288"/>
    </source>
</evidence>
<dbReference type="SUPFAM" id="SSF53850">
    <property type="entry name" value="Periplasmic binding protein-like II"/>
    <property type="match status" value="1"/>
</dbReference>
<dbReference type="Proteomes" id="UP000267430">
    <property type="component" value="Unassembled WGS sequence"/>
</dbReference>
<dbReference type="Gene3D" id="3.10.105.10">
    <property type="entry name" value="Dipeptide-binding Protein, Domain 3"/>
    <property type="match status" value="1"/>
</dbReference>
<dbReference type="CDD" id="cd08504">
    <property type="entry name" value="PBP2_OppA"/>
    <property type="match status" value="1"/>
</dbReference>
<dbReference type="InterPro" id="IPR039424">
    <property type="entry name" value="SBP_5"/>
</dbReference>
<proteinExistence type="inferred from homology"/>
<gene>
    <name evidence="11" type="ORF">ELQ35_06690</name>
</gene>
<dbReference type="PIRSF" id="PIRSF002741">
    <property type="entry name" value="MppA"/>
    <property type="match status" value="1"/>
</dbReference>
<evidence type="ECO:0000256" key="6">
    <source>
        <dbReference type="ARBA" id="ARBA00023139"/>
    </source>
</evidence>
<dbReference type="GO" id="GO:1904680">
    <property type="term" value="F:peptide transmembrane transporter activity"/>
    <property type="evidence" value="ECO:0007669"/>
    <property type="project" value="TreeGrafter"/>
</dbReference>
<evidence type="ECO:0000256" key="1">
    <source>
        <dbReference type="ARBA" id="ARBA00004193"/>
    </source>
</evidence>
<organism evidence="11 12">
    <name type="scientific">Peribacillus cavernae</name>
    <dbReference type="NCBI Taxonomy" id="1674310"/>
    <lineage>
        <taxon>Bacteria</taxon>
        <taxon>Bacillati</taxon>
        <taxon>Bacillota</taxon>
        <taxon>Bacilli</taxon>
        <taxon>Bacillales</taxon>
        <taxon>Bacillaceae</taxon>
        <taxon>Peribacillus</taxon>
    </lineage>
</organism>
<dbReference type="PROSITE" id="PS51257">
    <property type="entry name" value="PROKAR_LIPOPROTEIN"/>
    <property type="match status" value="1"/>
</dbReference>
<dbReference type="EMBL" id="RYZZ01000007">
    <property type="protein sequence ID" value="RUQ30035.1"/>
    <property type="molecule type" value="Genomic_DNA"/>
</dbReference>
<feature type="domain" description="Solute-binding protein family 5" evidence="10">
    <location>
        <begin position="90"/>
        <end position="483"/>
    </location>
</feature>
<dbReference type="GO" id="GO:0015833">
    <property type="term" value="P:peptide transport"/>
    <property type="evidence" value="ECO:0007669"/>
    <property type="project" value="UniProtKB-KW"/>
</dbReference>
<feature type="region of interest" description="Disordered" evidence="8">
    <location>
        <begin position="27"/>
        <end position="47"/>
    </location>
</feature>
<keyword evidence="5" id="KW-0571">Peptide transport</keyword>
<evidence type="ECO:0000259" key="10">
    <source>
        <dbReference type="Pfam" id="PF00496"/>
    </source>
</evidence>
<keyword evidence="4 9" id="KW-0732">Signal</keyword>
<dbReference type="GO" id="GO:0030288">
    <property type="term" value="C:outer membrane-bounded periplasmic space"/>
    <property type="evidence" value="ECO:0007669"/>
    <property type="project" value="UniProtKB-ARBA"/>
</dbReference>
<name>A0A433HNY1_9BACI</name>
<dbReference type="RefSeq" id="WP_126864057.1">
    <property type="nucleotide sequence ID" value="NZ_JAUSTX010000001.1"/>
</dbReference>
<feature type="signal peptide" evidence="9">
    <location>
        <begin position="1"/>
        <end position="21"/>
    </location>
</feature>
<dbReference type="OrthoDB" id="9801912at2"/>
<protein>
    <submittedName>
        <fullName evidence="11">Peptide ABC transporter substrate-binding protein</fullName>
    </submittedName>
</protein>
<evidence type="ECO:0000256" key="9">
    <source>
        <dbReference type="SAM" id="SignalP"/>
    </source>
</evidence>
<comment type="similarity">
    <text evidence="2">Belongs to the bacterial solute-binding protein 5 family.</text>
</comment>
<evidence type="ECO:0000256" key="5">
    <source>
        <dbReference type="ARBA" id="ARBA00022856"/>
    </source>
</evidence>
<keyword evidence="12" id="KW-1185">Reference proteome</keyword>
<keyword evidence="7" id="KW-0449">Lipoprotein</keyword>
<comment type="subcellular location">
    <subcellularLocation>
        <location evidence="1">Cell membrane</location>
        <topology evidence="1">Lipid-anchor</topology>
    </subcellularLocation>
</comment>
<evidence type="ECO:0000313" key="12">
    <source>
        <dbReference type="Proteomes" id="UP000267430"/>
    </source>
</evidence>
<dbReference type="FunFam" id="3.90.76.10:FF:000001">
    <property type="entry name" value="Oligopeptide ABC transporter substrate-binding protein"/>
    <property type="match status" value="1"/>
</dbReference>
<dbReference type="Gene3D" id="3.90.76.10">
    <property type="entry name" value="Dipeptide-binding Protein, Domain 1"/>
    <property type="match status" value="1"/>
</dbReference>
<keyword evidence="6" id="KW-0564">Palmitate</keyword>
<keyword evidence="3" id="KW-0813">Transport</keyword>
<dbReference type="FunFam" id="3.10.105.10:FF:000001">
    <property type="entry name" value="Oligopeptide ABC transporter, oligopeptide-binding protein"/>
    <property type="match status" value="1"/>
</dbReference>
<evidence type="ECO:0000313" key="11">
    <source>
        <dbReference type="EMBL" id="RUQ30035.1"/>
    </source>
</evidence>
<accession>A0A433HNY1</accession>
<dbReference type="GO" id="GO:0043190">
    <property type="term" value="C:ATP-binding cassette (ABC) transporter complex"/>
    <property type="evidence" value="ECO:0007669"/>
    <property type="project" value="InterPro"/>
</dbReference>
<feature type="chain" id="PRO_5038421262" evidence="9">
    <location>
        <begin position="22"/>
        <end position="566"/>
    </location>
</feature>
<feature type="compositionally biased region" description="Basic and acidic residues" evidence="8">
    <location>
        <begin position="36"/>
        <end position="47"/>
    </location>
</feature>
<dbReference type="Gene3D" id="3.40.190.10">
    <property type="entry name" value="Periplasmic binding protein-like II"/>
    <property type="match status" value="1"/>
</dbReference>
<evidence type="ECO:0000256" key="2">
    <source>
        <dbReference type="ARBA" id="ARBA00005695"/>
    </source>
</evidence>
<dbReference type="PANTHER" id="PTHR30290">
    <property type="entry name" value="PERIPLASMIC BINDING COMPONENT OF ABC TRANSPORTER"/>
    <property type="match status" value="1"/>
</dbReference>
<dbReference type="PANTHER" id="PTHR30290:SF10">
    <property type="entry name" value="PERIPLASMIC OLIGOPEPTIDE-BINDING PROTEIN-RELATED"/>
    <property type="match status" value="1"/>
</dbReference>
<keyword evidence="5" id="KW-0653">Protein transport</keyword>
<evidence type="ECO:0000256" key="8">
    <source>
        <dbReference type="SAM" id="MobiDB-lite"/>
    </source>
</evidence>
<evidence type="ECO:0000256" key="3">
    <source>
        <dbReference type="ARBA" id="ARBA00022448"/>
    </source>
</evidence>
<reference evidence="11 12" key="1">
    <citation type="submission" date="2018-12" db="EMBL/GenBank/DDBJ databases">
        <title>Bacillus chawlae sp. nov., Bacillus glennii sp. nov., and Bacillus saganii sp. nov. Isolated from the Vehicle Assembly Building at Kennedy Space Center where the Viking Spacecraft were Assembled.</title>
        <authorList>
            <person name="Seuylemezian A."/>
            <person name="Vaishampayan P."/>
        </authorList>
    </citation>
    <scope>NUCLEOTIDE SEQUENCE [LARGE SCALE GENOMIC DNA]</scope>
    <source>
        <strain evidence="11 12">L5</strain>
    </source>
</reference>
<dbReference type="AlphaFoldDB" id="A0A433HNY1"/>
<comment type="caution">
    <text evidence="11">The sequence shown here is derived from an EMBL/GenBank/DDBJ whole genome shotgun (WGS) entry which is preliminary data.</text>
</comment>
<sequence>MKKSKFSLLFILTLVFSLILAACSGGGDDEASSDNNEGKGESKSAAKQELKILDSSEIPTMDTALAEGSTSFDYINNVGEGLYRLDLENKPVPAMAEGEPEINEDKTVFTFKLRDAKWSNGDPVTANDFVFAWRRAIDPKTASPYGPYMMGGKIKGAQEITDAAAAKKSYKLESLGVVAKDDKTLEVTLDKPIPYWEDLFAFPTFYPQQEKFVTEKGKDYASNKDNMLYNGPFVMTKWDGPTGTEWVLEKNENYWDKDSVKLDKLTFNVVKDSNAQATAFEAGEVDRTWKLSSDLVPQYEGDDRLVNELEKTTFWMKMNQQNEALKNVNIRRAIAQGFNKEDFAASILNNGSLPANGQMPAEFVTDPASGKDWREVNGDLIKFDAEAAKASWEKGLKELGETKLTLRYLGGDTETAKKSAEYFKNQLETNLPGLELKVESVPFAVRLERDNKQDYDLQEAGWGPDYRDPMSFSDLFVTGGGSNRMDYSNKEYDALIKKARTELGDKPEEYYKTLMEAEKILIEEDVAVAPIYQRNSATLTATKIKDIAVYDYGPDYSYKWAYVAEE</sequence>
<dbReference type="InterPro" id="IPR000914">
    <property type="entry name" value="SBP_5_dom"/>
</dbReference>
<dbReference type="InterPro" id="IPR030678">
    <property type="entry name" value="Peptide/Ni-bd"/>
</dbReference>
<dbReference type="Pfam" id="PF00496">
    <property type="entry name" value="SBP_bac_5"/>
    <property type="match status" value="1"/>
</dbReference>